<evidence type="ECO:0000256" key="1">
    <source>
        <dbReference type="ARBA" id="ARBA00009481"/>
    </source>
</evidence>
<dbReference type="Proteomes" id="UP000253426">
    <property type="component" value="Unassembled WGS sequence"/>
</dbReference>
<dbReference type="PANTHER" id="PTHR12526">
    <property type="entry name" value="GLYCOSYLTRANSFERASE"/>
    <property type="match status" value="1"/>
</dbReference>
<comment type="caution">
    <text evidence="6">The sequence shown here is derived from an EMBL/GenBank/DDBJ whole genome shotgun (WGS) entry which is preliminary data.</text>
</comment>
<sequence>MRVLQLTPGTGSFHCGSCLRDNALIKALRTRGHDALLLPLYLPLVTDADEANPEQGVRVGGVGLYLQHKFPFFHKLPKFIHRWVNSESTLRWASTKLGMTSARDLGEMTVGSLEGEKGRQWPVWNELVDWICEGANADVICLSNALLIGLAPALKRRTGKPIVCALQGEDAFVDTLIEPYRSQAWALLQENAKHVTKFISPSKFYAEVMSKKLAVGPEAMTVVPNGINFETFLPVRPTQEPPSPTIGYLARMIHGKGLTTLVDAFILLAKKKSIPGARLRIAGTKTEADDKYIAELKKKIREAGFENRVSWEPNLSFENKVQFLHELSVLSVPATYGEAFGLYIAEAQGVGVPVVQPRHGAFPEILEITQGGVICDPDDPQALAVALEELLLDDARRHKMAATAKVNARAHFSATKMAENFEKVLLEVTTTAAKAPQPA</sequence>
<evidence type="ECO:0000256" key="2">
    <source>
        <dbReference type="ARBA" id="ARBA00022676"/>
    </source>
</evidence>
<name>A0A366HRX3_9BACT</name>
<gene>
    <name evidence="6" type="ORF">DES53_102822</name>
</gene>
<dbReference type="RefSeq" id="WP_113957943.1">
    <property type="nucleotide sequence ID" value="NZ_QNRR01000002.1"/>
</dbReference>
<dbReference type="EMBL" id="QNRR01000002">
    <property type="protein sequence ID" value="RBP46431.1"/>
    <property type="molecule type" value="Genomic_DNA"/>
</dbReference>
<protein>
    <submittedName>
        <fullName evidence="6">Glycosyltransferase involved in cell wall biosynthesis</fullName>
    </submittedName>
</protein>
<dbReference type="Pfam" id="PF00534">
    <property type="entry name" value="Glycos_transf_1"/>
    <property type="match status" value="1"/>
</dbReference>
<evidence type="ECO:0000256" key="3">
    <source>
        <dbReference type="ARBA" id="ARBA00022679"/>
    </source>
</evidence>
<evidence type="ECO:0000259" key="5">
    <source>
        <dbReference type="Pfam" id="PF13439"/>
    </source>
</evidence>
<dbReference type="OrthoDB" id="139410at2"/>
<keyword evidence="7" id="KW-1185">Reference proteome</keyword>
<reference evidence="6 7" key="1">
    <citation type="submission" date="2018-06" db="EMBL/GenBank/DDBJ databases">
        <title>Genomic Encyclopedia of Type Strains, Phase IV (KMG-IV): sequencing the most valuable type-strain genomes for metagenomic binning, comparative biology and taxonomic classification.</title>
        <authorList>
            <person name="Goeker M."/>
        </authorList>
    </citation>
    <scope>NUCLEOTIDE SEQUENCE [LARGE SCALE GENOMIC DNA]</scope>
    <source>
        <strain evidence="6 7">DSM 25532</strain>
    </source>
</reference>
<dbReference type="InterPro" id="IPR001296">
    <property type="entry name" value="Glyco_trans_1"/>
</dbReference>
<proteinExistence type="inferred from homology"/>
<keyword evidence="2" id="KW-0328">Glycosyltransferase</keyword>
<dbReference type="PANTHER" id="PTHR12526:SF640">
    <property type="entry name" value="COLANIC ACID BIOSYNTHESIS GLYCOSYLTRANSFERASE WCAL-RELATED"/>
    <property type="match status" value="1"/>
</dbReference>
<dbReference type="InterPro" id="IPR028098">
    <property type="entry name" value="Glyco_trans_4-like_N"/>
</dbReference>
<comment type="similarity">
    <text evidence="1">Belongs to the glycosyltransferase group 1 family. Glycosyltransferase 4 subfamily.</text>
</comment>
<feature type="domain" description="Glycosyltransferase subfamily 4-like N-terminal" evidence="5">
    <location>
        <begin position="117"/>
        <end position="230"/>
    </location>
</feature>
<dbReference type="CDD" id="cd03801">
    <property type="entry name" value="GT4_PimA-like"/>
    <property type="match status" value="1"/>
</dbReference>
<evidence type="ECO:0000313" key="7">
    <source>
        <dbReference type="Proteomes" id="UP000253426"/>
    </source>
</evidence>
<dbReference type="Pfam" id="PF13439">
    <property type="entry name" value="Glyco_transf_4"/>
    <property type="match status" value="1"/>
</dbReference>
<dbReference type="AlphaFoldDB" id="A0A366HRX3"/>
<organism evidence="6 7">
    <name type="scientific">Roseimicrobium gellanilyticum</name>
    <dbReference type="NCBI Taxonomy" id="748857"/>
    <lineage>
        <taxon>Bacteria</taxon>
        <taxon>Pseudomonadati</taxon>
        <taxon>Verrucomicrobiota</taxon>
        <taxon>Verrucomicrobiia</taxon>
        <taxon>Verrucomicrobiales</taxon>
        <taxon>Verrucomicrobiaceae</taxon>
        <taxon>Roseimicrobium</taxon>
    </lineage>
</organism>
<evidence type="ECO:0000313" key="6">
    <source>
        <dbReference type="EMBL" id="RBP46431.1"/>
    </source>
</evidence>
<accession>A0A366HRX3</accession>
<keyword evidence="3 6" id="KW-0808">Transferase</keyword>
<evidence type="ECO:0000259" key="4">
    <source>
        <dbReference type="Pfam" id="PF00534"/>
    </source>
</evidence>
<dbReference type="SUPFAM" id="SSF53756">
    <property type="entry name" value="UDP-Glycosyltransferase/glycogen phosphorylase"/>
    <property type="match status" value="1"/>
</dbReference>
<dbReference type="GO" id="GO:0016757">
    <property type="term" value="F:glycosyltransferase activity"/>
    <property type="evidence" value="ECO:0007669"/>
    <property type="project" value="UniProtKB-KW"/>
</dbReference>
<feature type="domain" description="Glycosyl transferase family 1" evidence="4">
    <location>
        <begin position="243"/>
        <end position="405"/>
    </location>
</feature>
<dbReference type="Gene3D" id="3.40.50.2000">
    <property type="entry name" value="Glycogen Phosphorylase B"/>
    <property type="match status" value="2"/>
</dbReference>